<accession>A0A0K9FI06</accession>
<sequence>MYTENDLLRALRKSWSIQSSSKWSIDNPAKGQCGVTALVVNDILGGKIYKTWLDEGWHFYNTFDGERKDFTQEQFSYNLEYQDVRSNREEAFQDTNDIQYSYLKSQVYESLRES</sequence>
<dbReference type="InterPro" id="IPR056238">
    <property type="entry name" value="YunG-like"/>
</dbReference>
<dbReference type="GeneID" id="96596996"/>
<dbReference type="RefSeq" id="WP_049663010.1">
    <property type="nucleotide sequence ID" value="NZ_JBIVOC010000020.1"/>
</dbReference>
<dbReference type="Pfam" id="PF24585">
    <property type="entry name" value="YunG"/>
    <property type="match status" value="1"/>
</dbReference>
<organism evidence="1 2">
    <name type="scientific">Lysinibacillus xylanilyticus</name>
    <dbReference type="NCBI Taxonomy" id="582475"/>
    <lineage>
        <taxon>Bacteria</taxon>
        <taxon>Bacillati</taxon>
        <taxon>Bacillota</taxon>
        <taxon>Bacilli</taxon>
        <taxon>Bacillales</taxon>
        <taxon>Bacillaceae</taxon>
        <taxon>Lysinibacillus</taxon>
    </lineage>
</organism>
<dbReference type="PATRIC" id="fig|582475.4.peg.3853"/>
<dbReference type="EMBL" id="LFXJ01000002">
    <property type="protein sequence ID" value="KMY33781.1"/>
    <property type="molecule type" value="Genomic_DNA"/>
</dbReference>
<reference evidence="2" key="1">
    <citation type="submission" date="2015-07" db="EMBL/GenBank/DDBJ databases">
        <authorList>
            <consortium name="Consortium for Microbial Forensics and Genomics (microFORGE)"/>
            <person name="Knight B.M."/>
            <person name="Roberts D.P."/>
            <person name="Lin D."/>
            <person name="Hari K."/>
            <person name="Fletcher J."/>
            <person name="Melcher U."/>
            <person name="Blagden T."/>
            <person name="Winegar R.A."/>
        </authorList>
    </citation>
    <scope>NUCLEOTIDE SEQUENCE [LARGE SCALE GENOMIC DNA]</scope>
    <source>
        <strain evidence="2">DSM 23493</strain>
    </source>
</reference>
<name>A0A0K9FI06_9BACI</name>
<protein>
    <recommendedName>
        <fullName evidence="3">YunG</fullName>
    </recommendedName>
</protein>
<dbReference type="OrthoDB" id="9792518at2"/>
<dbReference type="Proteomes" id="UP000037326">
    <property type="component" value="Unassembled WGS sequence"/>
</dbReference>
<comment type="caution">
    <text evidence="1">The sequence shown here is derived from an EMBL/GenBank/DDBJ whole genome shotgun (WGS) entry which is preliminary data.</text>
</comment>
<evidence type="ECO:0008006" key="3">
    <source>
        <dbReference type="Google" id="ProtNLM"/>
    </source>
</evidence>
<evidence type="ECO:0000313" key="2">
    <source>
        <dbReference type="Proteomes" id="UP000037326"/>
    </source>
</evidence>
<proteinExistence type="predicted"/>
<evidence type="ECO:0000313" key="1">
    <source>
        <dbReference type="EMBL" id="KMY33781.1"/>
    </source>
</evidence>
<gene>
    <name evidence="1" type="ORF">ACZ11_01515</name>
</gene>
<dbReference type="AlphaFoldDB" id="A0A0K9FI06"/>